<evidence type="ECO:0000259" key="1">
    <source>
        <dbReference type="Pfam" id="PF03466"/>
    </source>
</evidence>
<organism evidence="2 3">
    <name type="scientific">Streptomyces coacervatus</name>
    <dbReference type="NCBI Taxonomy" id="647381"/>
    <lineage>
        <taxon>Bacteria</taxon>
        <taxon>Bacillati</taxon>
        <taxon>Actinomycetota</taxon>
        <taxon>Actinomycetes</taxon>
        <taxon>Kitasatosporales</taxon>
        <taxon>Streptomycetaceae</taxon>
        <taxon>Streptomyces</taxon>
    </lineage>
</organism>
<accession>A0ABP7JAX7</accession>
<gene>
    <name evidence="2" type="ORF">GCM10022403_085070</name>
</gene>
<evidence type="ECO:0000313" key="2">
    <source>
        <dbReference type="EMBL" id="GAA3839801.1"/>
    </source>
</evidence>
<dbReference type="InterPro" id="IPR005119">
    <property type="entry name" value="LysR_subst-bd"/>
</dbReference>
<dbReference type="SUPFAM" id="SSF53850">
    <property type="entry name" value="Periplasmic binding protein-like II"/>
    <property type="match status" value="1"/>
</dbReference>
<comment type="caution">
    <text evidence="2">The sequence shown here is derived from an EMBL/GenBank/DDBJ whole genome shotgun (WGS) entry which is preliminary data.</text>
</comment>
<feature type="domain" description="LysR substrate-binding" evidence="1">
    <location>
        <begin position="9"/>
        <end position="97"/>
    </location>
</feature>
<dbReference type="Pfam" id="PF03466">
    <property type="entry name" value="LysR_substrate"/>
    <property type="match status" value="1"/>
</dbReference>
<dbReference type="EMBL" id="BAABDE010000038">
    <property type="protein sequence ID" value="GAA3839801.1"/>
    <property type="molecule type" value="Genomic_DNA"/>
</dbReference>
<dbReference type="Gene3D" id="3.40.190.10">
    <property type="entry name" value="Periplasmic binding protein-like II"/>
    <property type="match status" value="2"/>
</dbReference>
<protein>
    <recommendedName>
        <fullName evidence="1">LysR substrate-binding domain-containing protein</fullName>
    </recommendedName>
</protein>
<sequence>MFAYGGHPAQVRPAVALRPAAKERLVAALPTAHELTTHQGALSVRDFEGRELLMYSPVEARYFHELLISIFRSAHVTPVYSQYLSQVQGILALVCRGANDNPALHALLKCLPERMP</sequence>
<dbReference type="Proteomes" id="UP001501009">
    <property type="component" value="Unassembled WGS sequence"/>
</dbReference>
<keyword evidence="3" id="KW-1185">Reference proteome</keyword>
<reference evidence="3" key="1">
    <citation type="journal article" date="2019" name="Int. J. Syst. Evol. Microbiol.">
        <title>The Global Catalogue of Microorganisms (GCM) 10K type strain sequencing project: providing services to taxonomists for standard genome sequencing and annotation.</title>
        <authorList>
            <consortium name="The Broad Institute Genomics Platform"/>
            <consortium name="The Broad Institute Genome Sequencing Center for Infectious Disease"/>
            <person name="Wu L."/>
            <person name="Ma J."/>
        </authorList>
    </citation>
    <scope>NUCLEOTIDE SEQUENCE [LARGE SCALE GENOMIC DNA]</scope>
    <source>
        <strain evidence="3">JCM 17138</strain>
    </source>
</reference>
<proteinExistence type="predicted"/>
<evidence type="ECO:0000313" key="3">
    <source>
        <dbReference type="Proteomes" id="UP001501009"/>
    </source>
</evidence>
<name>A0ABP7JAX7_9ACTN</name>